<keyword evidence="3" id="KW-1185">Reference proteome</keyword>
<accession>A0A3M6UPP7</accession>
<dbReference type="Proteomes" id="UP000275408">
    <property type="component" value="Unassembled WGS sequence"/>
</dbReference>
<dbReference type="EMBL" id="RCHS01001026">
    <property type="protein sequence ID" value="RMX55673.1"/>
    <property type="molecule type" value="Genomic_DNA"/>
</dbReference>
<proteinExistence type="predicted"/>
<protein>
    <submittedName>
        <fullName evidence="2">Uncharacterized protein</fullName>
    </submittedName>
</protein>
<dbReference type="AlphaFoldDB" id="A0A3M6UPP7"/>
<evidence type="ECO:0000313" key="2">
    <source>
        <dbReference type="EMBL" id="RMX55673.1"/>
    </source>
</evidence>
<organism evidence="2 3">
    <name type="scientific">Pocillopora damicornis</name>
    <name type="common">Cauliflower coral</name>
    <name type="synonym">Millepora damicornis</name>
    <dbReference type="NCBI Taxonomy" id="46731"/>
    <lineage>
        <taxon>Eukaryota</taxon>
        <taxon>Metazoa</taxon>
        <taxon>Cnidaria</taxon>
        <taxon>Anthozoa</taxon>
        <taxon>Hexacorallia</taxon>
        <taxon>Scleractinia</taxon>
        <taxon>Astrocoeniina</taxon>
        <taxon>Pocilloporidae</taxon>
        <taxon>Pocillopora</taxon>
    </lineage>
</organism>
<dbReference type="PANTHER" id="PTHR46601:SF1">
    <property type="entry name" value="ADF-H DOMAIN-CONTAINING PROTEIN"/>
    <property type="match status" value="1"/>
</dbReference>
<feature type="region of interest" description="Disordered" evidence="1">
    <location>
        <begin position="1"/>
        <end position="43"/>
    </location>
</feature>
<feature type="compositionally biased region" description="Basic and acidic residues" evidence="1">
    <location>
        <begin position="21"/>
        <end position="35"/>
    </location>
</feature>
<feature type="compositionally biased region" description="Basic and acidic residues" evidence="1">
    <location>
        <begin position="1"/>
        <end position="10"/>
    </location>
</feature>
<sequence length="367" mass="41511">MEMLENDTKTPEVLTSLLNNTEDKREGGKKEEKGSKTSLTSLKKERKTSRRKIVVDIKQKLLDRIQKCPSLKHLYHTRLTTVLYFCIRILHQSVQCKSKSKPQICIQALEMILFFETSHAKGEQDAAGANVKQKVSHAVLRKTAVIRNTKDTKEYLEENFTTPAASTFALRSKAVGLACRIFFYVLPEGDEAVNRRRPDRAFKPPQFGEEENCSNKEWLDAWKDVKLERESSVATTTQAVEEMEAIPLDTAVRVADLAAKDSVVAIAAADNPDYDYYLMKVTSDGVVELDEPTTDDYGCTFPRGFLGLEGYSFVRDNIIDMTYKLDKNKTAFVLAGTVQHICRELQKCRNNINKVPLTLNEEIIASL</sequence>
<dbReference type="PANTHER" id="PTHR46601">
    <property type="entry name" value="ULP_PROTEASE DOMAIN-CONTAINING PROTEIN"/>
    <property type="match status" value="1"/>
</dbReference>
<comment type="caution">
    <text evidence="2">The sequence shown here is derived from an EMBL/GenBank/DDBJ whole genome shotgun (WGS) entry which is preliminary data.</text>
</comment>
<gene>
    <name evidence="2" type="ORF">pdam_00023657</name>
</gene>
<evidence type="ECO:0000313" key="3">
    <source>
        <dbReference type="Proteomes" id="UP000275408"/>
    </source>
</evidence>
<evidence type="ECO:0000256" key="1">
    <source>
        <dbReference type="SAM" id="MobiDB-lite"/>
    </source>
</evidence>
<reference evidence="2 3" key="1">
    <citation type="journal article" date="2018" name="Sci. Rep.">
        <title>Comparative analysis of the Pocillopora damicornis genome highlights role of immune system in coral evolution.</title>
        <authorList>
            <person name="Cunning R."/>
            <person name="Bay R.A."/>
            <person name="Gillette P."/>
            <person name="Baker A.C."/>
            <person name="Traylor-Knowles N."/>
        </authorList>
    </citation>
    <scope>NUCLEOTIDE SEQUENCE [LARGE SCALE GENOMIC DNA]</scope>
    <source>
        <strain evidence="2">RSMAS</strain>
        <tissue evidence="2">Whole animal</tissue>
    </source>
</reference>
<name>A0A3M6UPP7_POCDA</name>